<dbReference type="AlphaFoldDB" id="B0G485"/>
<dbReference type="STRING" id="411461.DORFOR_01064"/>
<dbReference type="eggNOG" id="ENOG50330BS">
    <property type="taxonomic scope" value="Bacteria"/>
</dbReference>
<name>B0G485_9FIRM</name>
<proteinExistence type="predicted"/>
<accession>B0G485</accession>
<comment type="caution">
    <text evidence="1">The sequence shown here is derived from an EMBL/GenBank/DDBJ whole genome shotgun (WGS) entry which is preliminary data.</text>
</comment>
<evidence type="ECO:0000313" key="1">
    <source>
        <dbReference type="EMBL" id="EDR47537.1"/>
    </source>
</evidence>
<evidence type="ECO:0000313" key="2">
    <source>
        <dbReference type="Proteomes" id="UP000005359"/>
    </source>
</evidence>
<protein>
    <submittedName>
        <fullName evidence="1">Uncharacterized protein</fullName>
    </submittedName>
</protein>
<dbReference type="Proteomes" id="UP000005359">
    <property type="component" value="Unassembled WGS sequence"/>
</dbReference>
<organism evidence="1 2">
    <name type="scientific">Dorea formicigenerans ATCC 27755</name>
    <dbReference type="NCBI Taxonomy" id="411461"/>
    <lineage>
        <taxon>Bacteria</taxon>
        <taxon>Bacillati</taxon>
        <taxon>Bacillota</taxon>
        <taxon>Clostridia</taxon>
        <taxon>Lachnospirales</taxon>
        <taxon>Lachnospiraceae</taxon>
        <taxon>Dorea</taxon>
    </lineage>
</organism>
<reference evidence="1 2" key="2">
    <citation type="submission" date="2007-10" db="EMBL/GenBank/DDBJ databases">
        <authorList>
            <person name="Fulton L."/>
            <person name="Clifton S."/>
            <person name="Fulton B."/>
            <person name="Xu J."/>
            <person name="Minx P."/>
            <person name="Pepin K.H."/>
            <person name="Johnson M."/>
            <person name="Thiruvilangam P."/>
            <person name="Bhonagiri V."/>
            <person name="Nash W.E."/>
            <person name="Wang C."/>
            <person name="Mardis E.R."/>
            <person name="Wilson R.K."/>
        </authorList>
    </citation>
    <scope>NUCLEOTIDE SEQUENCE [LARGE SCALE GENOMIC DNA]</scope>
    <source>
        <strain evidence="1 2">ATCC 27755</strain>
    </source>
</reference>
<dbReference type="PaxDb" id="411461-DORFOR_01064"/>
<reference evidence="1 2" key="1">
    <citation type="submission" date="2007-10" db="EMBL/GenBank/DDBJ databases">
        <title>Draft genome sequence of Dorea formicigenerans(ATCC 27755).</title>
        <authorList>
            <person name="Sudarsanam P."/>
            <person name="Ley R."/>
            <person name="Guruge J."/>
            <person name="Turnbaugh P.J."/>
            <person name="Mahowald M."/>
            <person name="Liep D."/>
            <person name="Gordon J."/>
        </authorList>
    </citation>
    <scope>NUCLEOTIDE SEQUENCE [LARGE SCALE GENOMIC DNA]</scope>
    <source>
        <strain evidence="1 2">ATCC 27755</strain>
    </source>
</reference>
<sequence length="129" mass="16004">MNMDEKLPYYMAYPMPLLYDDERQNQRDYEYMKSVYPGTAKRLIPYIEEECDRLEYTGSVMYDEYPDRLQLLLLCRRIYNRAKEDETKKDEAKEGEETGEWLQNLIQVMTYQELCQRRRENRSMRRKYY</sequence>
<dbReference type="EMBL" id="AAXA02000011">
    <property type="protein sequence ID" value="EDR47537.1"/>
    <property type="molecule type" value="Genomic_DNA"/>
</dbReference>
<gene>
    <name evidence="1" type="ORF">DORFOR_01064</name>
</gene>